<keyword evidence="5" id="KW-0520">NAD</keyword>
<dbReference type="GO" id="GO:0008270">
    <property type="term" value="F:zinc ion binding"/>
    <property type="evidence" value="ECO:0007669"/>
    <property type="project" value="InterPro"/>
</dbReference>
<dbReference type="GO" id="GO:0046294">
    <property type="term" value="P:formaldehyde catabolic process"/>
    <property type="evidence" value="ECO:0007669"/>
    <property type="project" value="TreeGrafter"/>
</dbReference>
<dbReference type="InterPro" id="IPR013149">
    <property type="entry name" value="ADH-like_C"/>
</dbReference>
<dbReference type="InterPro" id="IPR011032">
    <property type="entry name" value="GroES-like_sf"/>
</dbReference>
<dbReference type="PROSITE" id="PS00059">
    <property type="entry name" value="ADH_ZINC"/>
    <property type="match status" value="1"/>
</dbReference>
<dbReference type="PANTHER" id="PTHR43880:SF12">
    <property type="entry name" value="ALCOHOL DEHYDROGENASE CLASS-3"/>
    <property type="match status" value="1"/>
</dbReference>
<gene>
    <name evidence="8" type="ORF">EOD43_16615</name>
</gene>
<organism evidence="8 9">
    <name type="scientific">Sphingomonas crocodyli</name>
    <dbReference type="NCBI Taxonomy" id="1979270"/>
    <lineage>
        <taxon>Bacteria</taxon>
        <taxon>Pseudomonadati</taxon>
        <taxon>Pseudomonadota</taxon>
        <taxon>Alphaproteobacteria</taxon>
        <taxon>Sphingomonadales</taxon>
        <taxon>Sphingomonadaceae</taxon>
        <taxon>Sphingomonas</taxon>
    </lineage>
</organism>
<sequence>METRAAVCHAPGAALTIETVQLAPPGPGEVLIEICACGICHSDHHQRLRLPPDGRYPIILGHEGAGVVREVGAGVTSVRPGDHVIPLSLAECGTCANCRSGRTNICEAFLADMRAKPNRFFFDGEPVAVMSNNGAFANHMVMPERQVAKIRDDVPLDIACAIGCAVATGVGAALHTARVHEGSSVVIFGLGGVGVNVAQGARVAGASRIIGVDINPARGAAAAQFGVTDYVDAREHGDGLVDHLRGLTGGGADYCFECVGDETLMQQAIEVSHIGWGMSVLLGVLDPGAKLPVPLTSLQIGRTVTGSYMGNMRGRTQLPGLLDLYAEGRILLDPFITHRLPIDRINEGFDLMLSGQALRVAVTF</sequence>
<accession>A0A437M184</accession>
<comment type="similarity">
    <text evidence="6">Belongs to the zinc-containing alcohol dehydrogenase family.</text>
</comment>
<evidence type="ECO:0000256" key="3">
    <source>
        <dbReference type="ARBA" id="ARBA00022833"/>
    </source>
</evidence>
<evidence type="ECO:0000256" key="5">
    <source>
        <dbReference type="ARBA" id="ARBA00023027"/>
    </source>
</evidence>
<dbReference type="Pfam" id="PF00107">
    <property type="entry name" value="ADH_zinc_N"/>
    <property type="match status" value="1"/>
</dbReference>
<dbReference type="OrthoDB" id="9770544at2"/>
<protein>
    <submittedName>
        <fullName evidence="8">S-(Hydroxymethyl)glutathione dehydrogenase</fullName>
    </submittedName>
</protein>
<dbReference type="Gene3D" id="3.40.50.720">
    <property type="entry name" value="NAD(P)-binding Rossmann-like Domain"/>
    <property type="match status" value="1"/>
</dbReference>
<dbReference type="FunFam" id="3.40.50.720:FF:000003">
    <property type="entry name" value="S-(hydroxymethyl)glutathione dehydrogenase"/>
    <property type="match status" value="1"/>
</dbReference>
<dbReference type="Pfam" id="PF08240">
    <property type="entry name" value="ADH_N"/>
    <property type="match status" value="1"/>
</dbReference>
<feature type="domain" description="Enoyl reductase (ER)" evidence="7">
    <location>
        <begin position="12"/>
        <end position="362"/>
    </location>
</feature>
<dbReference type="AlphaFoldDB" id="A0A437M184"/>
<dbReference type="SUPFAM" id="SSF50129">
    <property type="entry name" value="GroES-like"/>
    <property type="match status" value="2"/>
</dbReference>
<comment type="caution">
    <text evidence="8">The sequence shown here is derived from an EMBL/GenBank/DDBJ whole genome shotgun (WGS) entry which is preliminary data.</text>
</comment>
<dbReference type="GO" id="GO:0051903">
    <property type="term" value="F:S-(hydroxymethyl)glutathione dehydrogenase [NAD(P)+] activity"/>
    <property type="evidence" value="ECO:0007669"/>
    <property type="project" value="TreeGrafter"/>
</dbReference>
<dbReference type="InterPro" id="IPR002328">
    <property type="entry name" value="ADH_Zn_CS"/>
</dbReference>
<evidence type="ECO:0000256" key="4">
    <source>
        <dbReference type="ARBA" id="ARBA00023002"/>
    </source>
</evidence>
<dbReference type="PANTHER" id="PTHR43880">
    <property type="entry name" value="ALCOHOL DEHYDROGENASE"/>
    <property type="match status" value="1"/>
</dbReference>
<dbReference type="Proteomes" id="UP000282971">
    <property type="component" value="Unassembled WGS sequence"/>
</dbReference>
<keyword evidence="2 6" id="KW-0479">Metal-binding</keyword>
<evidence type="ECO:0000313" key="9">
    <source>
        <dbReference type="Proteomes" id="UP000282971"/>
    </source>
</evidence>
<dbReference type="SMART" id="SM00829">
    <property type="entry name" value="PKS_ER"/>
    <property type="match status" value="1"/>
</dbReference>
<comment type="cofactor">
    <cofactor evidence="1 6">
        <name>Zn(2+)</name>
        <dbReference type="ChEBI" id="CHEBI:29105"/>
    </cofactor>
</comment>
<reference evidence="8 9" key="1">
    <citation type="submission" date="2019-01" db="EMBL/GenBank/DDBJ databases">
        <authorList>
            <person name="Chen W.-M."/>
        </authorList>
    </citation>
    <scope>NUCLEOTIDE SEQUENCE [LARGE SCALE GENOMIC DNA]</scope>
    <source>
        <strain evidence="8 9">CCP-7</strain>
    </source>
</reference>
<dbReference type="InterPro" id="IPR013154">
    <property type="entry name" value="ADH-like_N"/>
</dbReference>
<evidence type="ECO:0000313" key="8">
    <source>
        <dbReference type="EMBL" id="RVT91345.1"/>
    </source>
</evidence>
<dbReference type="Gene3D" id="3.90.180.10">
    <property type="entry name" value="Medium-chain alcohol dehydrogenases, catalytic domain"/>
    <property type="match status" value="1"/>
</dbReference>
<dbReference type="GO" id="GO:0005829">
    <property type="term" value="C:cytosol"/>
    <property type="evidence" value="ECO:0007669"/>
    <property type="project" value="TreeGrafter"/>
</dbReference>
<dbReference type="InterPro" id="IPR036291">
    <property type="entry name" value="NAD(P)-bd_dom_sf"/>
</dbReference>
<keyword evidence="9" id="KW-1185">Reference proteome</keyword>
<name>A0A437M184_9SPHN</name>
<evidence type="ECO:0000256" key="6">
    <source>
        <dbReference type="RuleBase" id="RU361277"/>
    </source>
</evidence>
<keyword evidence="3 6" id="KW-0862">Zinc</keyword>
<dbReference type="InterPro" id="IPR020843">
    <property type="entry name" value="ER"/>
</dbReference>
<keyword evidence="4" id="KW-0560">Oxidoreductase</keyword>
<evidence type="ECO:0000256" key="2">
    <source>
        <dbReference type="ARBA" id="ARBA00022723"/>
    </source>
</evidence>
<proteinExistence type="inferred from homology"/>
<evidence type="ECO:0000256" key="1">
    <source>
        <dbReference type="ARBA" id="ARBA00001947"/>
    </source>
</evidence>
<dbReference type="SUPFAM" id="SSF51735">
    <property type="entry name" value="NAD(P)-binding Rossmann-fold domains"/>
    <property type="match status" value="1"/>
</dbReference>
<dbReference type="EMBL" id="SACN01000002">
    <property type="protein sequence ID" value="RVT91345.1"/>
    <property type="molecule type" value="Genomic_DNA"/>
</dbReference>
<evidence type="ECO:0000259" key="7">
    <source>
        <dbReference type="SMART" id="SM00829"/>
    </source>
</evidence>